<dbReference type="NCBIfam" id="TIGR04183">
    <property type="entry name" value="Por_Secre_tail"/>
    <property type="match status" value="1"/>
</dbReference>
<proteinExistence type="predicted"/>
<dbReference type="STRING" id="471854.Dfer_1906"/>
<dbReference type="InterPro" id="IPR032675">
    <property type="entry name" value="LRR_dom_sf"/>
</dbReference>
<dbReference type="KEGG" id="dfe:Dfer_1906"/>
<accession>C6VW08</accession>
<dbReference type="InterPro" id="IPR011889">
    <property type="entry name" value="Liste_lipo_26"/>
</dbReference>
<dbReference type="Proteomes" id="UP000002011">
    <property type="component" value="Chromosome"/>
</dbReference>
<dbReference type="Pfam" id="PF03382">
    <property type="entry name" value="DUF285"/>
    <property type="match status" value="2"/>
</dbReference>
<evidence type="ECO:0000256" key="1">
    <source>
        <dbReference type="SAM" id="SignalP"/>
    </source>
</evidence>
<dbReference type="NCBIfam" id="TIGR02167">
    <property type="entry name" value="Liste_lipo_26"/>
    <property type="match status" value="2"/>
</dbReference>
<feature type="domain" description="MSP" evidence="2">
    <location>
        <begin position="571"/>
        <end position="647"/>
    </location>
</feature>
<dbReference type="EMBL" id="CP001619">
    <property type="protein sequence ID" value="ACT93140.1"/>
    <property type="molecule type" value="Genomic_DNA"/>
</dbReference>
<reference evidence="3 4" key="1">
    <citation type="journal article" date="2009" name="Stand. Genomic Sci.">
        <title>Complete genome sequence of Dyadobacter fermentans type strain (NS114).</title>
        <authorList>
            <person name="Lang E."/>
            <person name="Lapidus A."/>
            <person name="Chertkov O."/>
            <person name="Brettin T."/>
            <person name="Detter J.C."/>
            <person name="Han C."/>
            <person name="Copeland A."/>
            <person name="Glavina Del Rio T."/>
            <person name="Nolan M."/>
            <person name="Chen F."/>
            <person name="Lucas S."/>
            <person name="Tice H."/>
            <person name="Cheng J.F."/>
            <person name="Land M."/>
            <person name="Hauser L."/>
            <person name="Chang Y.J."/>
            <person name="Jeffries C.D."/>
            <person name="Kopitz M."/>
            <person name="Bruce D."/>
            <person name="Goodwin L."/>
            <person name="Pitluck S."/>
            <person name="Ovchinnikova G."/>
            <person name="Pati A."/>
            <person name="Ivanova N."/>
            <person name="Mavrommatis K."/>
            <person name="Chen A."/>
            <person name="Palaniappan K."/>
            <person name="Chain P."/>
            <person name="Bristow J."/>
            <person name="Eisen J.A."/>
            <person name="Markowitz V."/>
            <person name="Hugenholtz P."/>
            <person name="Goker M."/>
            <person name="Rohde M."/>
            <person name="Kyrpides N.C."/>
            <person name="Klenk H.P."/>
        </authorList>
    </citation>
    <scope>NUCLEOTIDE SEQUENCE [LARGE SCALE GENOMIC DNA]</scope>
    <source>
        <strain evidence="4">ATCC 700827 / DSM 18053 / CIP 107007 / KCTC 52180 / NS114</strain>
    </source>
</reference>
<keyword evidence="4" id="KW-1185">Reference proteome</keyword>
<gene>
    <name evidence="3" type="ordered locus">Dfer_1906</name>
</gene>
<dbReference type="AlphaFoldDB" id="C6VW08"/>
<dbReference type="PROSITE" id="PS50202">
    <property type="entry name" value="MSP"/>
    <property type="match status" value="1"/>
</dbReference>
<keyword evidence="1" id="KW-0732">Signal</keyword>
<dbReference type="InterPro" id="IPR000535">
    <property type="entry name" value="MSP_dom"/>
</dbReference>
<dbReference type="Gene3D" id="3.80.10.10">
    <property type="entry name" value="Ribonuclease Inhibitor"/>
    <property type="match status" value="1"/>
</dbReference>
<evidence type="ECO:0000313" key="4">
    <source>
        <dbReference type="Proteomes" id="UP000002011"/>
    </source>
</evidence>
<dbReference type="OrthoDB" id="921681at2"/>
<dbReference type="InterPro" id="IPR026444">
    <property type="entry name" value="Secre_tail"/>
</dbReference>
<evidence type="ECO:0000313" key="3">
    <source>
        <dbReference type="EMBL" id="ACT93140.1"/>
    </source>
</evidence>
<dbReference type="RefSeq" id="WP_015811393.1">
    <property type="nucleotide sequence ID" value="NC_013037.1"/>
</dbReference>
<keyword evidence="3" id="KW-0449">Lipoprotein</keyword>
<feature type="chain" id="PRO_5002971853" evidence="1">
    <location>
        <begin position="20"/>
        <end position="647"/>
    </location>
</feature>
<organism evidence="3 4">
    <name type="scientific">Dyadobacter fermentans (strain ATCC 700827 / DSM 18053 / CIP 107007 / KCTC 52180 / NS114)</name>
    <dbReference type="NCBI Taxonomy" id="471854"/>
    <lineage>
        <taxon>Bacteria</taxon>
        <taxon>Pseudomonadati</taxon>
        <taxon>Bacteroidota</taxon>
        <taxon>Cytophagia</taxon>
        <taxon>Cytophagales</taxon>
        <taxon>Spirosomataceae</taxon>
        <taxon>Dyadobacter</taxon>
    </lineage>
</organism>
<evidence type="ECO:0000259" key="2">
    <source>
        <dbReference type="PROSITE" id="PS50202"/>
    </source>
</evidence>
<dbReference type="HOGENOM" id="CLU_035796_0_0_10"/>
<protein>
    <submittedName>
        <fullName evidence="3">Lipoprotein</fullName>
    </submittedName>
</protein>
<dbReference type="InterPro" id="IPR005046">
    <property type="entry name" value="DUF285"/>
</dbReference>
<feature type="signal peptide" evidence="1">
    <location>
        <begin position="1"/>
        <end position="19"/>
    </location>
</feature>
<name>C6VW08_DYAFD</name>
<sequence>MKKILLLMIGVFTAICGHAQINSTDFVATWNSLSNNRIFFPASGEYTVYYESLPAGRSGTLPATGTFTGPQTIIFPTAGTYRMAVKPTGAVPFHRIEFDLFSSPSTLLTIEQWGSTVWSSFENAFKDCNNLTAISATDAPVLSNVTNMSSAFSGCKLLASAPNIGNWNVSTVTKMNSMFQGSELFNEPLANWDVSSVTEMAAMFTSAQAFNQPIGNWDVSKVTTMSLMFAVASTFNQPLGGWDVSHVSAIDYMFFGTPFNQPISGWDVSSVNNMNSMFANSPFNQPLSDWDVSAVTSMRGLFSGTTLFNQPIGNWDVSAATDLAFMFSGARAFNQPIGNWDVSGVTKMEFMFNGAVSFNQPLDAWDVSKVANMQNIFNGASAFNQPLADWAINSVTNLTGALTGSSIDCDNYSTSLIGWAANSAIPSNLSLDATGRFYGPSATDARNALITKGWSITGDILDPTCAVLPVTLVFFTAEPTSGKTVEIAWQTAQETQNDRFVVERSKDLIVFENIAEVRDVGGNSNTIHTYRAVDTAPFAGSSYYRLVQYDLDGTRTISRIVPVVVRSQDYMLYPNPTKHLSFRISIDEPDTAHIRIHNTSGQEFAFRRQPEGTQTVLITPMSKLVSGTYLITVQERAHTRTFNLMVE</sequence>
<dbReference type="eggNOG" id="COG2831">
    <property type="taxonomic scope" value="Bacteria"/>
</dbReference>